<dbReference type="VEuPathDB" id="FungiDB:A1Q1_03115"/>
<dbReference type="KEGG" id="tasa:A1Q1_03115"/>
<protein>
    <submittedName>
        <fullName evidence="2">Uncharacterized protein</fullName>
    </submittedName>
</protein>
<comment type="caution">
    <text evidence="2">The sequence shown here is derived from an EMBL/GenBank/DDBJ whole genome shotgun (WGS) entry which is preliminary data.</text>
</comment>
<evidence type="ECO:0000313" key="3">
    <source>
        <dbReference type="Proteomes" id="UP000002748"/>
    </source>
</evidence>
<dbReference type="Proteomes" id="UP000002748">
    <property type="component" value="Unassembled WGS sequence"/>
</dbReference>
<feature type="compositionally biased region" description="Basic and acidic residues" evidence="1">
    <location>
        <begin position="143"/>
        <end position="166"/>
    </location>
</feature>
<sequence>MTSNGSSNGISALVASIGKGTYHDDSEAVCKVVKNLIDVVCLHEQARLRARENDSGRLNSTTLEDSPTDTETNLKPLGRSSADEPQIGHEARGDTVKPTATESHPACEGQDHAASLGTEASSKEVLADGTPHESVGPVKSKTKHEANKNRSKESKSQEDVDPDQARLQRLCRVEREEARMRAGLPPCESRPSELVKRLKKLRAFIKEQPGVEEYSSEAI</sequence>
<dbReference type="GeneID" id="25986628"/>
<dbReference type="HOGENOM" id="CLU_1262309_0_0_1"/>
<gene>
    <name evidence="2" type="ORF">A1Q1_03115</name>
</gene>
<dbReference type="AlphaFoldDB" id="J5TT39"/>
<proteinExistence type="predicted"/>
<evidence type="ECO:0000256" key="1">
    <source>
        <dbReference type="SAM" id="MobiDB-lite"/>
    </source>
</evidence>
<dbReference type="RefSeq" id="XP_014183680.1">
    <property type="nucleotide sequence ID" value="XM_014328205.1"/>
</dbReference>
<dbReference type="EMBL" id="ALBS01000021">
    <property type="protein sequence ID" value="EJT52661.1"/>
    <property type="molecule type" value="Genomic_DNA"/>
</dbReference>
<reference evidence="2 3" key="1">
    <citation type="journal article" date="2012" name="Eukaryot. Cell">
        <title>Draft genome sequence of CBS 2479, the standard type strain of Trichosporon asahii.</title>
        <authorList>
            <person name="Yang R.Y."/>
            <person name="Li H.T."/>
            <person name="Zhu H."/>
            <person name="Zhou G.P."/>
            <person name="Wang M."/>
            <person name="Wang L."/>
        </authorList>
    </citation>
    <scope>NUCLEOTIDE SEQUENCE [LARGE SCALE GENOMIC DNA]</scope>
    <source>
        <strain evidence="3">ATCC 90039 / CBS 2479 / JCM 2466 / KCTC 7840 / NCYC 2677 / UAMH 7654</strain>
    </source>
</reference>
<accession>J5TT39</accession>
<feature type="compositionally biased region" description="Polar residues" evidence="1">
    <location>
        <begin position="56"/>
        <end position="73"/>
    </location>
</feature>
<feature type="region of interest" description="Disordered" evidence="1">
    <location>
        <begin position="53"/>
        <end position="166"/>
    </location>
</feature>
<name>J5TT39_TRIAS</name>
<evidence type="ECO:0000313" key="2">
    <source>
        <dbReference type="EMBL" id="EJT52661.1"/>
    </source>
</evidence>
<feature type="compositionally biased region" description="Basic and acidic residues" evidence="1">
    <location>
        <begin position="86"/>
        <end position="95"/>
    </location>
</feature>
<organism evidence="2 3">
    <name type="scientific">Trichosporon asahii var. asahii (strain ATCC 90039 / CBS 2479 / JCM 2466 / KCTC 7840 / NBRC 103889/ NCYC 2677 / UAMH 7654)</name>
    <name type="common">Yeast</name>
    <dbReference type="NCBI Taxonomy" id="1186058"/>
    <lineage>
        <taxon>Eukaryota</taxon>
        <taxon>Fungi</taxon>
        <taxon>Dikarya</taxon>
        <taxon>Basidiomycota</taxon>
        <taxon>Agaricomycotina</taxon>
        <taxon>Tremellomycetes</taxon>
        <taxon>Trichosporonales</taxon>
        <taxon>Trichosporonaceae</taxon>
        <taxon>Trichosporon</taxon>
    </lineage>
</organism>